<dbReference type="Proteomes" id="UP001055429">
    <property type="component" value="Chromosome"/>
</dbReference>
<protein>
    <recommendedName>
        <fullName evidence="3">DUF2283 domain-containing protein</fullName>
    </recommendedName>
</protein>
<dbReference type="EMBL" id="CP097649">
    <property type="protein sequence ID" value="URI15127.1"/>
    <property type="molecule type" value="Genomic_DNA"/>
</dbReference>
<evidence type="ECO:0008006" key="3">
    <source>
        <dbReference type="Google" id="ProtNLM"/>
    </source>
</evidence>
<proteinExistence type="predicted"/>
<reference evidence="1" key="1">
    <citation type="submission" date="2022-05" db="EMBL/GenBank/DDBJ databases">
        <title>Brevundimonas albigilva TT17 genome sequence.</title>
        <authorList>
            <person name="Lee K."/>
            <person name="Son H."/>
        </authorList>
    </citation>
    <scope>NUCLEOTIDE SEQUENCE</scope>
    <source>
        <strain evidence="1">TT17</strain>
    </source>
</reference>
<organism evidence="1 2">
    <name type="scientific">Brevundimonas albigilva</name>
    <dbReference type="NCBI Taxonomy" id="1312364"/>
    <lineage>
        <taxon>Bacteria</taxon>
        <taxon>Pseudomonadati</taxon>
        <taxon>Pseudomonadota</taxon>
        <taxon>Alphaproteobacteria</taxon>
        <taxon>Caulobacterales</taxon>
        <taxon>Caulobacteraceae</taxon>
        <taxon>Brevundimonas</taxon>
    </lineage>
</organism>
<name>A0ABY4SNG1_9CAUL</name>
<sequence length="66" mass="7351">MRIYELHFFDDEGRRPLLDFHDGADDHDALRAAAALLARHASCAGVEIHDGDRIVGRLERSNLGPV</sequence>
<dbReference type="RefSeq" id="WP_249749327.1">
    <property type="nucleotide sequence ID" value="NZ_CP097298.1"/>
</dbReference>
<evidence type="ECO:0000313" key="2">
    <source>
        <dbReference type="Proteomes" id="UP001055429"/>
    </source>
</evidence>
<gene>
    <name evidence="1" type="ORF">M8231_15245</name>
</gene>
<keyword evidence="2" id="KW-1185">Reference proteome</keyword>
<evidence type="ECO:0000313" key="1">
    <source>
        <dbReference type="EMBL" id="URI15127.1"/>
    </source>
</evidence>
<accession>A0ABY4SNG1</accession>